<dbReference type="RefSeq" id="XP_033585107.1">
    <property type="nucleotide sequence ID" value="XM_033738574.1"/>
</dbReference>
<reference evidence="2" key="1">
    <citation type="journal article" date="2020" name="Stud. Mycol.">
        <title>101 Dothideomycetes genomes: a test case for predicting lifestyles and emergence of pathogens.</title>
        <authorList>
            <person name="Haridas S."/>
            <person name="Albert R."/>
            <person name="Binder M."/>
            <person name="Bloem J."/>
            <person name="Labutti K."/>
            <person name="Salamov A."/>
            <person name="Andreopoulos B."/>
            <person name="Baker S."/>
            <person name="Barry K."/>
            <person name="Bills G."/>
            <person name="Bluhm B."/>
            <person name="Cannon C."/>
            <person name="Castanera R."/>
            <person name="Culley D."/>
            <person name="Daum C."/>
            <person name="Ezra D."/>
            <person name="Gonzalez J."/>
            <person name="Henrissat B."/>
            <person name="Kuo A."/>
            <person name="Liang C."/>
            <person name="Lipzen A."/>
            <person name="Lutzoni F."/>
            <person name="Magnuson J."/>
            <person name="Mondo S."/>
            <person name="Nolan M."/>
            <person name="Ohm R."/>
            <person name="Pangilinan J."/>
            <person name="Park H.-J."/>
            <person name="Ramirez L."/>
            <person name="Alfaro M."/>
            <person name="Sun H."/>
            <person name="Tritt A."/>
            <person name="Yoshinaga Y."/>
            <person name="Zwiers L.-H."/>
            <person name="Turgeon B."/>
            <person name="Goodwin S."/>
            <person name="Spatafora J."/>
            <person name="Crous P."/>
            <person name="Grigoriev I."/>
        </authorList>
    </citation>
    <scope>NUCLEOTIDE SEQUENCE</scope>
    <source>
        <strain evidence="2">CBS 113389</strain>
    </source>
</reference>
<keyword evidence="3" id="KW-1185">Reference proteome</keyword>
<organism evidence="2 3">
    <name type="scientific">Neohortaea acidophila</name>
    <dbReference type="NCBI Taxonomy" id="245834"/>
    <lineage>
        <taxon>Eukaryota</taxon>
        <taxon>Fungi</taxon>
        <taxon>Dikarya</taxon>
        <taxon>Ascomycota</taxon>
        <taxon>Pezizomycotina</taxon>
        <taxon>Dothideomycetes</taxon>
        <taxon>Dothideomycetidae</taxon>
        <taxon>Mycosphaerellales</taxon>
        <taxon>Teratosphaeriaceae</taxon>
        <taxon>Neohortaea</taxon>
    </lineage>
</organism>
<proteinExistence type="predicted"/>
<name>A0A6A6PGW5_9PEZI</name>
<accession>A0A6A6PGW5</accession>
<dbReference type="InterPro" id="IPR000210">
    <property type="entry name" value="BTB/POZ_dom"/>
</dbReference>
<protein>
    <recommendedName>
        <fullName evidence="1">BTB domain-containing protein</fullName>
    </recommendedName>
</protein>
<feature type="domain" description="BTB" evidence="1">
    <location>
        <begin position="4"/>
        <end position="86"/>
    </location>
</feature>
<evidence type="ECO:0000259" key="1">
    <source>
        <dbReference type="PROSITE" id="PS50097"/>
    </source>
</evidence>
<sequence length="202" mass="23080">MGPTDLTMYSNGEQIKMHKYLLYLKSPFFRGIFDLDGWEVGCARATIEKLRSADLPSQTRAPTNHFMMYDNPDELRIVKHWLYTSEWSEEYSGQYPMDLAVKVYVLADKWGLDTLRAQVPERLIMLFGCAAHNKIPDFIATVRAAEKCSSASQQTLWEVVLEIFRSNALVLLRDRYIIDLVGDMPVLRVDLEAMGLLGPIAV</sequence>
<evidence type="ECO:0000313" key="2">
    <source>
        <dbReference type="EMBL" id="KAF2478537.1"/>
    </source>
</evidence>
<dbReference type="PROSITE" id="PS50097">
    <property type="entry name" value="BTB"/>
    <property type="match status" value="1"/>
</dbReference>
<dbReference type="SUPFAM" id="SSF54695">
    <property type="entry name" value="POZ domain"/>
    <property type="match status" value="1"/>
</dbReference>
<dbReference type="InterPro" id="IPR011333">
    <property type="entry name" value="SKP1/BTB/POZ_sf"/>
</dbReference>
<gene>
    <name evidence="2" type="ORF">BDY17DRAFT_64036</name>
</gene>
<dbReference type="OrthoDB" id="194443at2759"/>
<dbReference type="EMBL" id="MU001644">
    <property type="protein sequence ID" value="KAF2478537.1"/>
    <property type="molecule type" value="Genomic_DNA"/>
</dbReference>
<dbReference type="Proteomes" id="UP000799767">
    <property type="component" value="Unassembled WGS sequence"/>
</dbReference>
<dbReference type="Gene3D" id="3.30.710.10">
    <property type="entry name" value="Potassium Channel Kv1.1, Chain A"/>
    <property type="match status" value="1"/>
</dbReference>
<dbReference type="GeneID" id="54479576"/>
<dbReference type="CDD" id="cd18186">
    <property type="entry name" value="BTB_POZ_ZBTB_KLHL-like"/>
    <property type="match status" value="1"/>
</dbReference>
<dbReference type="AlphaFoldDB" id="A0A6A6PGW5"/>
<evidence type="ECO:0000313" key="3">
    <source>
        <dbReference type="Proteomes" id="UP000799767"/>
    </source>
</evidence>